<dbReference type="Proteomes" id="UP001283341">
    <property type="component" value="Unassembled WGS sequence"/>
</dbReference>
<dbReference type="SUPFAM" id="SSF50630">
    <property type="entry name" value="Acid proteases"/>
    <property type="match status" value="1"/>
</dbReference>
<proteinExistence type="predicted"/>
<dbReference type="Pfam" id="PF13975">
    <property type="entry name" value="gag-asp_proteas"/>
    <property type="match status" value="1"/>
</dbReference>
<accession>A0AAE0IHL1</accession>
<keyword evidence="4" id="KW-1185">Reference proteome</keyword>
<dbReference type="InterPro" id="IPR021109">
    <property type="entry name" value="Peptidase_aspartic_dom_sf"/>
</dbReference>
<dbReference type="AlphaFoldDB" id="A0AAE0IHL1"/>
<feature type="region of interest" description="Disordered" evidence="2">
    <location>
        <begin position="330"/>
        <end position="349"/>
    </location>
</feature>
<protein>
    <submittedName>
        <fullName evidence="3">Uncharacterized protein</fullName>
    </submittedName>
</protein>
<evidence type="ECO:0000256" key="1">
    <source>
        <dbReference type="ARBA" id="ARBA00022750"/>
    </source>
</evidence>
<reference evidence="3" key="2">
    <citation type="submission" date="2023-06" db="EMBL/GenBank/DDBJ databases">
        <authorList>
            <consortium name="Lawrence Berkeley National Laboratory"/>
            <person name="Haridas S."/>
            <person name="Hensen N."/>
            <person name="Bonometti L."/>
            <person name="Westerberg I."/>
            <person name="Brannstrom I.O."/>
            <person name="Guillou S."/>
            <person name="Cros-Aarteil S."/>
            <person name="Calhoun S."/>
            <person name="Kuo A."/>
            <person name="Mondo S."/>
            <person name="Pangilinan J."/>
            <person name="Riley R."/>
            <person name="Labutti K."/>
            <person name="Andreopoulos B."/>
            <person name="Lipzen A."/>
            <person name="Chen C."/>
            <person name="Yanf M."/>
            <person name="Daum C."/>
            <person name="Ng V."/>
            <person name="Clum A."/>
            <person name="Steindorff A."/>
            <person name="Ohm R."/>
            <person name="Martin F."/>
            <person name="Silar P."/>
            <person name="Natvig D."/>
            <person name="Lalanne C."/>
            <person name="Gautier V."/>
            <person name="Ament-Velasquez S.L."/>
            <person name="Kruys A."/>
            <person name="Hutchinson M.I."/>
            <person name="Powell A.J."/>
            <person name="Barry K."/>
            <person name="Miller A.N."/>
            <person name="Grigoriev I.V."/>
            <person name="Debuchy R."/>
            <person name="Gladieux P."/>
            <person name="Thoren M.H."/>
            <person name="Johannesson H."/>
        </authorList>
    </citation>
    <scope>NUCLEOTIDE SEQUENCE</scope>
    <source>
        <strain evidence="3">CBS 118394</strain>
    </source>
</reference>
<keyword evidence="1" id="KW-0645">Protease</keyword>
<name>A0AAE0IHL1_9PEZI</name>
<dbReference type="CDD" id="cd00303">
    <property type="entry name" value="retropepsin_like"/>
    <property type="match status" value="2"/>
</dbReference>
<evidence type="ECO:0000313" key="4">
    <source>
        <dbReference type="Proteomes" id="UP001283341"/>
    </source>
</evidence>
<dbReference type="Gene3D" id="2.40.70.10">
    <property type="entry name" value="Acid Proteases"/>
    <property type="match status" value="2"/>
</dbReference>
<gene>
    <name evidence="3" type="ORF">B0H66DRAFT_599252</name>
</gene>
<comment type="caution">
    <text evidence="3">The sequence shown here is derived from an EMBL/GenBank/DDBJ whole genome shotgun (WGS) entry which is preliminary data.</text>
</comment>
<keyword evidence="1" id="KW-0378">Hydrolase</keyword>
<reference evidence="3" key="1">
    <citation type="journal article" date="2023" name="Mol. Phylogenet. Evol.">
        <title>Genome-scale phylogeny and comparative genomics of the fungal order Sordariales.</title>
        <authorList>
            <person name="Hensen N."/>
            <person name="Bonometti L."/>
            <person name="Westerberg I."/>
            <person name="Brannstrom I.O."/>
            <person name="Guillou S."/>
            <person name="Cros-Aarteil S."/>
            <person name="Calhoun S."/>
            <person name="Haridas S."/>
            <person name="Kuo A."/>
            <person name="Mondo S."/>
            <person name="Pangilinan J."/>
            <person name="Riley R."/>
            <person name="LaButti K."/>
            <person name="Andreopoulos B."/>
            <person name="Lipzen A."/>
            <person name="Chen C."/>
            <person name="Yan M."/>
            <person name="Daum C."/>
            <person name="Ng V."/>
            <person name="Clum A."/>
            <person name="Steindorff A."/>
            <person name="Ohm R.A."/>
            <person name="Martin F."/>
            <person name="Silar P."/>
            <person name="Natvig D.O."/>
            <person name="Lalanne C."/>
            <person name="Gautier V."/>
            <person name="Ament-Velasquez S.L."/>
            <person name="Kruys A."/>
            <person name="Hutchinson M.I."/>
            <person name="Powell A.J."/>
            <person name="Barry K."/>
            <person name="Miller A.N."/>
            <person name="Grigoriev I.V."/>
            <person name="Debuchy R."/>
            <person name="Gladieux P."/>
            <person name="Hiltunen Thoren M."/>
            <person name="Johannesson H."/>
        </authorList>
    </citation>
    <scope>NUCLEOTIDE SEQUENCE</scope>
    <source>
        <strain evidence="3">CBS 118394</strain>
    </source>
</reference>
<sequence>MLSRLESKISRLFTVPLLRDKYSSAGFADVARGSINCRIVDAVVDSGASLNVMSSSFAHDLGLALTPVTTTITLPSGRTIEGIGTVRIPWQFDKEDTIHNIVCTVLSSCASELILGSGFLTSTKTLTVFKHRVRKVRRPSSSSSSWLTRATFSVNLIGVNQQRISGFFNGQTVTAVPDSGSDAMFVSASYTKRHGLSISTDKANSRRQVEFVDGSHAFTTGIVQGAQWQFRRGEEAVECNFFVLENLPVDIILSNSFLDEFDVFSRYEDRLVSKPDVSPEIFGISLIGKYSEELRCLESEHHQDLKSTNPFSPEMIVKESARRSEIRDKIKGLPDGEQDAAGRNEDERQRQWQERWDKYRQAGLVITPLKYAGSSLSIDIDDSPSLEQITMKNGRRWRSLVRVFTMGKKAQRNMITGRTSSSGSSESV</sequence>
<organism evidence="3 4">
    <name type="scientific">Apodospora peruviana</name>
    <dbReference type="NCBI Taxonomy" id="516989"/>
    <lineage>
        <taxon>Eukaryota</taxon>
        <taxon>Fungi</taxon>
        <taxon>Dikarya</taxon>
        <taxon>Ascomycota</taxon>
        <taxon>Pezizomycotina</taxon>
        <taxon>Sordariomycetes</taxon>
        <taxon>Sordariomycetidae</taxon>
        <taxon>Sordariales</taxon>
        <taxon>Lasiosphaeriaceae</taxon>
        <taxon>Apodospora</taxon>
    </lineage>
</organism>
<dbReference type="InterPro" id="IPR001969">
    <property type="entry name" value="Aspartic_peptidase_AS"/>
</dbReference>
<dbReference type="GO" id="GO:0006508">
    <property type="term" value="P:proteolysis"/>
    <property type="evidence" value="ECO:0007669"/>
    <property type="project" value="InterPro"/>
</dbReference>
<dbReference type="GO" id="GO:0004190">
    <property type="term" value="F:aspartic-type endopeptidase activity"/>
    <property type="evidence" value="ECO:0007669"/>
    <property type="project" value="UniProtKB-KW"/>
</dbReference>
<evidence type="ECO:0000256" key="2">
    <source>
        <dbReference type="SAM" id="MobiDB-lite"/>
    </source>
</evidence>
<keyword evidence="1" id="KW-0064">Aspartyl protease</keyword>
<evidence type="ECO:0000313" key="3">
    <source>
        <dbReference type="EMBL" id="KAK3325065.1"/>
    </source>
</evidence>
<dbReference type="PROSITE" id="PS00141">
    <property type="entry name" value="ASP_PROTEASE"/>
    <property type="match status" value="1"/>
</dbReference>
<dbReference type="EMBL" id="JAUEDM010000002">
    <property type="protein sequence ID" value="KAK3325065.1"/>
    <property type="molecule type" value="Genomic_DNA"/>
</dbReference>